<dbReference type="RefSeq" id="WP_201076035.1">
    <property type="nucleotide sequence ID" value="NZ_CAJNAS010000019.1"/>
</dbReference>
<dbReference type="InterPro" id="IPR051788">
    <property type="entry name" value="MFS_Transporter"/>
</dbReference>
<evidence type="ECO:0000256" key="5">
    <source>
        <dbReference type="SAM" id="Phobius"/>
    </source>
</evidence>
<dbReference type="CDD" id="cd17393">
    <property type="entry name" value="MFS_MosC_like"/>
    <property type="match status" value="1"/>
</dbReference>
<feature type="transmembrane region" description="Helical" evidence="5">
    <location>
        <begin position="362"/>
        <end position="384"/>
    </location>
</feature>
<gene>
    <name evidence="7" type="primary">ybjJ_2</name>
    <name evidence="7" type="ORF">R70211_05770</name>
</gene>
<dbReference type="SUPFAM" id="SSF103473">
    <property type="entry name" value="MFS general substrate transporter"/>
    <property type="match status" value="1"/>
</dbReference>
<dbReference type="GO" id="GO:0016020">
    <property type="term" value="C:membrane"/>
    <property type="evidence" value="ECO:0007669"/>
    <property type="project" value="UniProtKB-SubCell"/>
</dbReference>
<dbReference type="PROSITE" id="PS50850">
    <property type="entry name" value="MFS"/>
    <property type="match status" value="1"/>
</dbReference>
<comment type="subcellular location">
    <subcellularLocation>
        <location evidence="1">Membrane</location>
        <topology evidence="1">Multi-pass membrane protein</topology>
    </subcellularLocation>
</comment>
<dbReference type="GO" id="GO:0022857">
    <property type="term" value="F:transmembrane transporter activity"/>
    <property type="evidence" value="ECO:0007669"/>
    <property type="project" value="InterPro"/>
</dbReference>
<evidence type="ECO:0000313" key="7">
    <source>
        <dbReference type="EMBL" id="CAE6942328.1"/>
    </source>
</evidence>
<sequence length="393" mass="39193">MKALAQPPVSTPLMKPLKERVATLGVFLANGFGIGAWAVEVPRIKESLSLSDASLGIALFAFALGAIVAMPLAGQLAPRFGSGRATALLGAAFVVALPLPAFAPNLATLCIVLLALGAANGALDVSMNGHASTIETQWKSPIMSSFHASWSAGGLLGAATGAMLQKGGVGVMGGLVLPDLFIAVLMVAAALLALRDLGPRATASSNGFALPNAGVMKLAMLAFLCMLVEGAVADWSAVYLRSALNEEASVAAVGYSAFAFSMAACRIVGDVSVRRFGSSKVIGFGGLLAVAGLALVLSLPTVFTACAGFAMVGVGLANIVPVIFSAAGRSTSTPAIGVSMAATAGYAGFLVGPPLIGLGAGLLGLRLALCVLVVATSIVCLLGGKAVRSARLA</sequence>
<dbReference type="Gene3D" id="1.20.1250.20">
    <property type="entry name" value="MFS general substrate transporter like domains"/>
    <property type="match status" value="2"/>
</dbReference>
<feature type="transmembrane region" description="Helical" evidence="5">
    <location>
        <begin position="309"/>
        <end position="328"/>
    </location>
</feature>
<dbReference type="AlphaFoldDB" id="A0A9N8N271"/>
<evidence type="ECO:0000259" key="6">
    <source>
        <dbReference type="PROSITE" id="PS50850"/>
    </source>
</evidence>
<keyword evidence="3 5" id="KW-1133">Transmembrane helix</keyword>
<evidence type="ECO:0000256" key="2">
    <source>
        <dbReference type="ARBA" id="ARBA00022692"/>
    </source>
</evidence>
<evidence type="ECO:0000256" key="1">
    <source>
        <dbReference type="ARBA" id="ARBA00004141"/>
    </source>
</evidence>
<feature type="transmembrane region" description="Helical" evidence="5">
    <location>
        <begin position="215"/>
        <end position="238"/>
    </location>
</feature>
<protein>
    <submittedName>
        <fullName evidence="7">Inner membrane protein YbjJ</fullName>
    </submittedName>
</protein>
<proteinExistence type="predicted"/>
<dbReference type="InterPro" id="IPR036259">
    <property type="entry name" value="MFS_trans_sf"/>
</dbReference>
<evidence type="ECO:0000256" key="4">
    <source>
        <dbReference type="ARBA" id="ARBA00023136"/>
    </source>
</evidence>
<dbReference type="Proteomes" id="UP000675121">
    <property type="component" value="Unassembled WGS sequence"/>
</dbReference>
<accession>A0A9N8N271</accession>
<organism evidence="7 8">
    <name type="scientific">Paraburkholderia domus</name>
    <dbReference type="NCBI Taxonomy" id="2793075"/>
    <lineage>
        <taxon>Bacteria</taxon>
        <taxon>Pseudomonadati</taxon>
        <taxon>Pseudomonadota</taxon>
        <taxon>Betaproteobacteria</taxon>
        <taxon>Burkholderiales</taxon>
        <taxon>Burkholderiaceae</taxon>
        <taxon>Paraburkholderia</taxon>
    </lineage>
</organism>
<comment type="caution">
    <text evidence="7">The sequence shown here is derived from an EMBL/GenBank/DDBJ whole genome shotgun (WGS) entry which is preliminary data.</text>
</comment>
<keyword evidence="4 5" id="KW-0472">Membrane</keyword>
<dbReference type="InterPro" id="IPR011701">
    <property type="entry name" value="MFS"/>
</dbReference>
<keyword evidence="2 5" id="KW-0812">Transmembrane</keyword>
<dbReference type="Pfam" id="PF07690">
    <property type="entry name" value="MFS_1"/>
    <property type="match status" value="1"/>
</dbReference>
<feature type="transmembrane region" description="Helical" evidence="5">
    <location>
        <begin position="21"/>
        <end position="41"/>
    </location>
</feature>
<keyword evidence="8" id="KW-1185">Reference proteome</keyword>
<dbReference type="EMBL" id="CAJNAS010000019">
    <property type="protein sequence ID" value="CAE6942328.1"/>
    <property type="molecule type" value="Genomic_DNA"/>
</dbReference>
<name>A0A9N8N271_9BURK</name>
<evidence type="ECO:0000313" key="8">
    <source>
        <dbReference type="Proteomes" id="UP000675121"/>
    </source>
</evidence>
<dbReference type="PANTHER" id="PTHR23514">
    <property type="entry name" value="BYPASS OF STOP CODON PROTEIN 6"/>
    <property type="match status" value="1"/>
</dbReference>
<feature type="domain" description="Major facilitator superfamily (MFS) profile" evidence="6">
    <location>
        <begin position="19"/>
        <end position="388"/>
    </location>
</feature>
<feature type="transmembrane region" description="Helical" evidence="5">
    <location>
        <begin position="335"/>
        <end position="356"/>
    </location>
</feature>
<reference evidence="7" key="1">
    <citation type="submission" date="2021-02" db="EMBL/GenBank/DDBJ databases">
        <authorList>
            <person name="Vanwijnsberghe S."/>
        </authorList>
    </citation>
    <scope>NUCLEOTIDE SEQUENCE</scope>
    <source>
        <strain evidence="7">R-70211</strain>
    </source>
</reference>
<feature type="transmembrane region" description="Helical" evidence="5">
    <location>
        <begin position="53"/>
        <end position="73"/>
    </location>
</feature>
<feature type="transmembrane region" description="Helical" evidence="5">
    <location>
        <begin position="281"/>
        <end position="303"/>
    </location>
</feature>
<dbReference type="InterPro" id="IPR020846">
    <property type="entry name" value="MFS_dom"/>
</dbReference>
<evidence type="ECO:0000256" key="3">
    <source>
        <dbReference type="ARBA" id="ARBA00022989"/>
    </source>
</evidence>
<feature type="transmembrane region" description="Helical" evidence="5">
    <location>
        <begin position="250"/>
        <end position="269"/>
    </location>
</feature>
<dbReference type="PANTHER" id="PTHR23514:SF13">
    <property type="entry name" value="INNER MEMBRANE PROTEIN YBJJ"/>
    <property type="match status" value="1"/>
</dbReference>
<feature type="transmembrane region" description="Helical" evidence="5">
    <location>
        <begin position="170"/>
        <end position="194"/>
    </location>
</feature>
<feature type="transmembrane region" description="Helical" evidence="5">
    <location>
        <begin position="106"/>
        <end position="125"/>
    </location>
</feature>